<evidence type="ECO:0000256" key="1">
    <source>
        <dbReference type="SAM" id="MobiDB-lite"/>
    </source>
</evidence>
<name>A0A6V7PZF1_ANACO</name>
<reference evidence="2" key="1">
    <citation type="submission" date="2020-07" db="EMBL/GenBank/DDBJ databases">
        <authorList>
            <person name="Lin J."/>
        </authorList>
    </citation>
    <scope>NUCLEOTIDE SEQUENCE</scope>
</reference>
<protein>
    <submittedName>
        <fullName evidence="2">Uncharacterized protein</fullName>
    </submittedName>
</protein>
<proteinExistence type="predicted"/>
<gene>
    <name evidence="2" type="ORF">CB5_LOCUS19227</name>
</gene>
<organism evidence="2">
    <name type="scientific">Ananas comosus var. bracteatus</name>
    <name type="common">red pineapple</name>
    <dbReference type="NCBI Taxonomy" id="296719"/>
    <lineage>
        <taxon>Eukaryota</taxon>
        <taxon>Viridiplantae</taxon>
        <taxon>Streptophyta</taxon>
        <taxon>Embryophyta</taxon>
        <taxon>Tracheophyta</taxon>
        <taxon>Spermatophyta</taxon>
        <taxon>Magnoliopsida</taxon>
        <taxon>Liliopsida</taxon>
        <taxon>Poales</taxon>
        <taxon>Bromeliaceae</taxon>
        <taxon>Bromelioideae</taxon>
        <taxon>Ananas</taxon>
    </lineage>
</organism>
<accession>A0A6V7PZF1</accession>
<evidence type="ECO:0000313" key="2">
    <source>
        <dbReference type="EMBL" id="CAD1836016.1"/>
    </source>
</evidence>
<dbReference type="AlphaFoldDB" id="A0A6V7PZF1"/>
<feature type="region of interest" description="Disordered" evidence="1">
    <location>
        <begin position="153"/>
        <end position="176"/>
    </location>
</feature>
<sequence length="176" mass="18766">MRAPNLAALRLALVPVQEPVYRQGRSSGGVSSPTWCRGAVRAHVSSSWCCKELGRAWIFVVLDVAPTLEDLARSIGLPRDLARWIQDCERNPRSPYLLDLSSSLGDLCTRRVPGDPAVGLALHGPVSVDRADSRSGAGTGVFTVLVTEPQLPAAASSADQDRGKALRARALPDSQS</sequence>
<dbReference type="EMBL" id="LR862153">
    <property type="protein sequence ID" value="CAD1836016.1"/>
    <property type="molecule type" value="Genomic_DNA"/>
</dbReference>